<protein>
    <submittedName>
        <fullName evidence="2">Uncharacterized protein</fullName>
    </submittedName>
</protein>
<proteinExistence type="predicted"/>
<comment type="caution">
    <text evidence="2">The sequence shown here is derived from an EMBL/GenBank/DDBJ whole genome shotgun (WGS) entry which is preliminary data.</text>
</comment>
<dbReference type="AlphaFoldDB" id="A0A9Q3IT34"/>
<feature type="compositionally biased region" description="Acidic residues" evidence="1">
    <location>
        <begin position="40"/>
        <end position="57"/>
    </location>
</feature>
<evidence type="ECO:0000313" key="2">
    <source>
        <dbReference type="EMBL" id="MBW0549521.1"/>
    </source>
</evidence>
<feature type="compositionally biased region" description="Basic and acidic residues" evidence="1">
    <location>
        <begin position="1"/>
        <end position="13"/>
    </location>
</feature>
<name>A0A9Q3IT34_9BASI</name>
<reference evidence="2" key="1">
    <citation type="submission" date="2021-03" db="EMBL/GenBank/DDBJ databases">
        <title>Draft genome sequence of rust myrtle Austropuccinia psidii MF-1, a brazilian biotype.</title>
        <authorList>
            <person name="Quecine M.C."/>
            <person name="Pachon D.M.R."/>
            <person name="Bonatelli M.L."/>
            <person name="Correr F.H."/>
            <person name="Franceschini L.M."/>
            <person name="Leite T.F."/>
            <person name="Margarido G.R.A."/>
            <person name="Almeida C.A."/>
            <person name="Ferrarezi J.A."/>
            <person name="Labate C.A."/>
        </authorList>
    </citation>
    <scope>NUCLEOTIDE SEQUENCE</scope>
    <source>
        <strain evidence="2">MF-1</strain>
    </source>
</reference>
<evidence type="ECO:0000256" key="1">
    <source>
        <dbReference type="SAM" id="MobiDB-lite"/>
    </source>
</evidence>
<organism evidence="2 3">
    <name type="scientific">Austropuccinia psidii MF-1</name>
    <dbReference type="NCBI Taxonomy" id="1389203"/>
    <lineage>
        <taxon>Eukaryota</taxon>
        <taxon>Fungi</taxon>
        <taxon>Dikarya</taxon>
        <taxon>Basidiomycota</taxon>
        <taxon>Pucciniomycotina</taxon>
        <taxon>Pucciniomycetes</taxon>
        <taxon>Pucciniales</taxon>
        <taxon>Sphaerophragmiaceae</taxon>
        <taxon>Austropuccinia</taxon>
    </lineage>
</organism>
<dbReference type="Proteomes" id="UP000765509">
    <property type="component" value="Unassembled WGS sequence"/>
</dbReference>
<accession>A0A9Q3IT34</accession>
<evidence type="ECO:0000313" key="3">
    <source>
        <dbReference type="Proteomes" id="UP000765509"/>
    </source>
</evidence>
<keyword evidence="3" id="KW-1185">Reference proteome</keyword>
<dbReference type="EMBL" id="AVOT02054864">
    <property type="protein sequence ID" value="MBW0549521.1"/>
    <property type="molecule type" value="Genomic_DNA"/>
</dbReference>
<gene>
    <name evidence="2" type="ORF">O181_089236</name>
</gene>
<feature type="region of interest" description="Disordered" evidence="1">
    <location>
        <begin position="1"/>
        <end position="76"/>
    </location>
</feature>
<sequence length="111" mass="11750">MEGEAPLRKEGRGPRRSSSFSGVAGGFPGPSRTNLKGPGEDSEEEEANSVEEEESDGTEGVPAPVGASQASGGPTLAHYEPSLLAIMQQMTQIMTNPLSHQDFIYEGTRML</sequence>